<sequence>MEFKINKYSTFLVTLGLLLFLNTRLLAQITIDFPVERAVFQRDNNNKGNILISGKLQQETDRVEARLTPRVTGQGTATDWVTIDNQIDGLSYTGKIEGLGGWYKLEVRAMSNNVAVFSQTIQRVGIGEVFVIAGQSNAQGDGNNANPNSAKDDRVNGFSRNYFNHQTYNFVNFPSVLPVDLFNQIEANTGVGPIGYTAWCWGDLGDQLVSKLNVPVMFFNAAVSGTSTQNYIDAINNRLTYHKYTVFPFDLGMPYNALKTTLQSMLKTYGMRAILWHQGEFDLDVSEGTHVNNLKSIIATTRDNTGVKIPWVVSRVSRLNGTNYSQVIAAQNRVIAETEMAFAGPSTDDIQPNRPDGAHFANTNSEKGLTLLANSWNSSLNSTFFANSTPLLAPDIVEIKYNCLSQTSVSLKLDKTYTSYQWNTGWTGNTIQTSSGEYSVIVRDGFGNYQFSNAINAANVFPKFNPVVSPTVSLTACVGNSVELQSTTSKYDVNWNNGTIGSKLIVSNTSPYFAYFRSAQGCLSGASNQLRANFVDPPAKPNTTLLNSDGYVCEGGEINLKVENPNGFEVLWSTGEKSNNIKLLSNLPAPLKVKLFSNFDCPSPESNAVSYNFIKNPTLPSITKTGPFSIKAETEKTPSKFEWYFNNSLISNQTAQEISISQNGIYGVKAIESFTTPAGRILNCISPLSTQTDFTINRELFGISAYPNPVKDGIFYLTSDQNIENITVKIYNSIGQIVEERFVANLSLPVKFSIRTNKVIGKYFVQLNYKGLSRTFPLIFE</sequence>
<dbReference type="InterPro" id="IPR005181">
    <property type="entry name" value="SASA"/>
</dbReference>
<accession>A0ABV7YVS6</accession>
<dbReference type="NCBIfam" id="TIGR04183">
    <property type="entry name" value="Por_Secre_tail"/>
    <property type="match status" value="1"/>
</dbReference>
<evidence type="ECO:0000313" key="4">
    <source>
        <dbReference type="Proteomes" id="UP001595616"/>
    </source>
</evidence>
<evidence type="ECO:0000256" key="1">
    <source>
        <dbReference type="ARBA" id="ARBA00022801"/>
    </source>
</evidence>
<keyword evidence="1" id="KW-0378">Hydrolase</keyword>
<evidence type="ECO:0000313" key="3">
    <source>
        <dbReference type="EMBL" id="MFC3810679.1"/>
    </source>
</evidence>
<feature type="domain" description="Sialate O-acetylesterase" evidence="2">
    <location>
        <begin position="128"/>
        <end position="362"/>
    </location>
</feature>
<dbReference type="EMBL" id="JBHRYQ010000001">
    <property type="protein sequence ID" value="MFC3810679.1"/>
    <property type="molecule type" value="Genomic_DNA"/>
</dbReference>
<dbReference type="InterPro" id="IPR026444">
    <property type="entry name" value="Secre_tail"/>
</dbReference>
<dbReference type="SUPFAM" id="SSF52266">
    <property type="entry name" value="SGNH hydrolase"/>
    <property type="match status" value="1"/>
</dbReference>
<proteinExistence type="predicted"/>
<keyword evidence="4" id="KW-1185">Reference proteome</keyword>
<dbReference type="RefSeq" id="WP_379836999.1">
    <property type="nucleotide sequence ID" value="NZ_JBHRYQ010000001.1"/>
</dbReference>
<name>A0ABV7YVS6_9BACT</name>
<dbReference type="Proteomes" id="UP001595616">
    <property type="component" value="Unassembled WGS sequence"/>
</dbReference>
<comment type="caution">
    <text evidence="3">The sequence shown here is derived from an EMBL/GenBank/DDBJ whole genome shotgun (WGS) entry which is preliminary data.</text>
</comment>
<gene>
    <name evidence="3" type="ORF">ACFOOI_08440</name>
</gene>
<reference evidence="4" key="1">
    <citation type="journal article" date="2019" name="Int. J. Syst. Evol. Microbiol.">
        <title>The Global Catalogue of Microorganisms (GCM) 10K type strain sequencing project: providing services to taxonomists for standard genome sequencing and annotation.</title>
        <authorList>
            <consortium name="The Broad Institute Genomics Platform"/>
            <consortium name="The Broad Institute Genome Sequencing Center for Infectious Disease"/>
            <person name="Wu L."/>
            <person name="Ma J."/>
        </authorList>
    </citation>
    <scope>NUCLEOTIDE SEQUENCE [LARGE SCALE GENOMIC DNA]</scope>
    <source>
        <strain evidence="4">CECT 7956</strain>
    </source>
</reference>
<protein>
    <submittedName>
        <fullName evidence="3">Sialate O-acetylesterase</fullName>
    </submittedName>
</protein>
<dbReference type="InterPro" id="IPR036514">
    <property type="entry name" value="SGNH_hydro_sf"/>
</dbReference>
<evidence type="ECO:0000259" key="2">
    <source>
        <dbReference type="Pfam" id="PF03629"/>
    </source>
</evidence>
<dbReference type="Gene3D" id="3.40.50.1110">
    <property type="entry name" value="SGNH hydrolase"/>
    <property type="match status" value="1"/>
</dbReference>
<dbReference type="Pfam" id="PF03629">
    <property type="entry name" value="SASA"/>
    <property type="match status" value="1"/>
</dbReference>
<organism evidence="3 4">
    <name type="scientific">Lacihabitans lacunae</name>
    <dbReference type="NCBI Taxonomy" id="1028214"/>
    <lineage>
        <taxon>Bacteria</taxon>
        <taxon>Pseudomonadati</taxon>
        <taxon>Bacteroidota</taxon>
        <taxon>Cytophagia</taxon>
        <taxon>Cytophagales</taxon>
        <taxon>Leadbetterellaceae</taxon>
        <taxon>Lacihabitans</taxon>
    </lineage>
</organism>